<dbReference type="KEGG" id="smam:Mal15_01510"/>
<evidence type="ECO:0000256" key="1">
    <source>
        <dbReference type="SAM" id="MobiDB-lite"/>
    </source>
</evidence>
<keyword evidence="3" id="KW-1185">Reference proteome</keyword>
<sequence>MPSPGNSSKPSREAARGGGGEANPNSVTDASSGSAAMTSTGALIDGKLVSRMRRSTTSTVSPSIPEAAIAVWMSVTKSATDVFAGSRGT</sequence>
<dbReference type="AlphaFoldDB" id="A0A5B9M948"/>
<reference evidence="2 3" key="1">
    <citation type="submission" date="2019-02" db="EMBL/GenBank/DDBJ databases">
        <title>Planctomycetal bacteria perform biofilm scaping via a novel small molecule.</title>
        <authorList>
            <person name="Jeske O."/>
            <person name="Boedeker C."/>
            <person name="Wiegand S."/>
            <person name="Breitling P."/>
            <person name="Kallscheuer N."/>
            <person name="Jogler M."/>
            <person name="Rohde M."/>
            <person name="Petersen J."/>
            <person name="Medema M.H."/>
            <person name="Surup F."/>
            <person name="Jogler C."/>
        </authorList>
    </citation>
    <scope>NUCLEOTIDE SEQUENCE [LARGE SCALE GENOMIC DNA]</scope>
    <source>
        <strain evidence="2 3">Mal15</strain>
    </source>
</reference>
<evidence type="ECO:0000313" key="2">
    <source>
        <dbReference type="EMBL" id="QEF96125.1"/>
    </source>
</evidence>
<protein>
    <submittedName>
        <fullName evidence="2">Uncharacterized protein</fullName>
    </submittedName>
</protein>
<dbReference type="EMBL" id="CP036264">
    <property type="protein sequence ID" value="QEF96125.1"/>
    <property type="molecule type" value="Genomic_DNA"/>
</dbReference>
<organism evidence="2 3">
    <name type="scientific">Stieleria maiorica</name>
    <dbReference type="NCBI Taxonomy" id="2795974"/>
    <lineage>
        <taxon>Bacteria</taxon>
        <taxon>Pseudomonadati</taxon>
        <taxon>Planctomycetota</taxon>
        <taxon>Planctomycetia</taxon>
        <taxon>Pirellulales</taxon>
        <taxon>Pirellulaceae</taxon>
        <taxon>Stieleria</taxon>
    </lineage>
</organism>
<gene>
    <name evidence="2" type="ORF">Mal15_01510</name>
</gene>
<feature type="compositionally biased region" description="Low complexity" evidence="1">
    <location>
        <begin position="30"/>
        <end position="42"/>
    </location>
</feature>
<name>A0A5B9M948_9BACT</name>
<proteinExistence type="predicted"/>
<evidence type="ECO:0000313" key="3">
    <source>
        <dbReference type="Proteomes" id="UP000321353"/>
    </source>
</evidence>
<dbReference type="Proteomes" id="UP000321353">
    <property type="component" value="Chromosome"/>
</dbReference>
<feature type="region of interest" description="Disordered" evidence="1">
    <location>
        <begin position="1"/>
        <end position="62"/>
    </location>
</feature>
<accession>A0A5B9M948</accession>